<dbReference type="InterPro" id="IPR006656">
    <property type="entry name" value="Mopterin_OxRdtase"/>
</dbReference>
<keyword evidence="6" id="KW-1003">Cell membrane</keyword>
<dbReference type="Pfam" id="PF01568">
    <property type="entry name" value="Molydop_binding"/>
    <property type="match status" value="1"/>
</dbReference>
<dbReference type="Proteomes" id="UP000002012">
    <property type="component" value="Chromosome"/>
</dbReference>
<keyword evidence="11" id="KW-0408">Iron</keyword>
<evidence type="ECO:0000256" key="7">
    <source>
        <dbReference type="ARBA" id="ARBA00022485"/>
    </source>
</evidence>
<evidence type="ECO:0000256" key="5">
    <source>
        <dbReference type="ARBA" id="ARBA00012500"/>
    </source>
</evidence>
<reference evidence="16 17" key="1">
    <citation type="journal article" date="2010" name="Stand. Genomic Sci.">
        <title>Complete genome sequence of Denitrovibrio acetiphilus type strain (N2460).</title>
        <authorList>
            <person name="Kiss H."/>
            <person name="Lang E."/>
            <person name="Lapidus A."/>
            <person name="Copeland A."/>
            <person name="Nolan M."/>
            <person name="Glavina Del Rio T."/>
            <person name="Chen F."/>
            <person name="Lucas S."/>
            <person name="Tice H."/>
            <person name="Cheng J.F."/>
            <person name="Han C."/>
            <person name="Goodwin L."/>
            <person name="Pitluck S."/>
            <person name="Liolios K."/>
            <person name="Pati A."/>
            <person name="Ivanova N."/>
            <person name="Mavromatis K."/>
            <person name="Chen A."/>
            <person name="Palaniappan K."/>
            <person name="Land M."/>
            <person name="Hauser L."/>
            <person name="Chang Y.J."/>
            <person name="Jeffries C.D."/>
            <person name="Detter J.C."/>
            <person name="Brettin T."/>
            <person name="Spring S."/>
            <person name="Rohde M."/>
            <person name="Goker M."/>
            <person name="Woyke T."/>
            <person name="Bristow J."/>
            <person name="Eisen J.A."/>
            <person name="Markowitz V."/>
            <person name="Hugenholtz P."/>
            <person name="Kyrpides N.C."/>
            <person name="Klenk H.P."/>
        </authorList>
    </citation>
    <scope>NUCLEOTIDE SEQUENCE [LARGE SCALE GENOMIC DNA]</scope>
    <source>
        <strain evidence="17">DSM 12809 / NBRC 114555 / N2460</strain>
    </source>
</reference>
<dbReference type="Pfam" id="PF00384">
    <property type="entry name" value="Molybdopterin"/>
    <property type="match status" value="1"/>
</dbReference>
<dbReference type="InterPro" id="IPR009010">
    <property type="entry name" value="Asp_de-COase-like_dom_sf"/>
</dbReference>
<dbReference type="GO" id="GO:0160182">
    <property type="term" value="F:nitrate reductase (quinone) activity"/>
    <property type="evidence" value="ECO:0007669"/>
    <property type="project" value="UniProtKB-EC"/>
</dbReference>
<dbReference type="InterPro" id="IPR006468">
    <property type="entry name" value="NarG"/>
</dbReference>
<feature type="domain" description="4Fe-4S Mo/W bis-MGD-type" evidence="15">
    <location>
        <begin position="32"/>
        <end position="96"/>
    </location>
</feature>
<dbReference type="CDD" id="cd02776">
    <property type="entry name" value="MopB_CT_Nitrate-R-NarG-like"/>
    <property type="match status" value="1"/>
</dbReference>
<dbReference type="GO" id="GO:0051539">
    <property type="term" value="F:4 iron, 4 sulfur cluster binding"/>
    <property type="evidence" value="ECO:0007669"/>
    <property type="project" value="UniProtKB-KW"/>
</dbReference>
<comment type="subcellular location">
    <subcellularLocation>
        <location evidence="3">Cell membrane</location>
        <topology evidence="3">Peripheral membrane protein</topology>
    </subcellularLocation>
</comment>
<dbReference type="PROSITE" id="PS51669">
    <property type="entry name" value="4FE4S_MOW_BIS_MGD"/>
    <property type="match status" value="1"/>
</dbReference>
<organism evidence="16 17">
    <name type="scientific">Denitrovibrio acetiphilus (strain DSM 12809 / NBRC 114555 / N2460)</name>
    <dbReference type="NCBI Taxonomy" id="522772"/>
    <lineage>
        <taxon>Bacteria</taxon>
        <taxon>Pseudomonadati</taxon>
        <taxon>Deferribacterota</taxon>
        <taxon>Deferribacteres</taxon>
        <taxon>Deferribacterales</taxon>
        <taxon>Geovibrionaceae</taxon>
        <taxon>Denitrovibrio</taxon>
    </lineage>
</organism>
<proteinExistence type="inferred from homology"/>
<dbReference type="InterPro" id="IPR050123">
    <property type="entry name" value="Prok_molybdopt-oxidoreductase"/>
</dbReference>
<evidence type="ECO:0000256" key="3">
    <source>
        <dbReference type="ARBA" id="ARBA00004202"/>
    </source>
</evidence>
<dbReference type="SUPFAM" id="SSF50692">
    <property type="entry name" value="ADC-like"/>
    <property type="match status" value="1"/>
</dbReference>
<dbReference type="STRING" id="522772.Dacet_2070"/>
<dbReference type="GO" id="GO:0009325">
    <property type="term" value="C:nitrate reductase complex"/>
    <property type="evidence" value="ECO:0007669"/>
    <property type="project" value="InterPro"/>
</dbReference>
<name>D4H1S3_DENA2</name>
<evidence type="ECO:0000313" key="16">
    <source>
        <dbReference type="EMBL" id="ADD68833.1"/>
    </source>
</evidence>
<dbReference type="CDD" id="cd02750">
    <property type="entry name" value="MopB_Nitrate-R-NarG-like"/>
    <property type="match status" value="1"/>
</dbReference>
<dbReference type="GO" id="GO:0042126">
    <property type="term" value="P:nitrate metabolic process"/>
    <property type="evidence" value="ECO:0007669"/>
    <property type="project" value="InterPro"/>
</dbReference>
<sequence length="1203" mass="135770">MKTIKKPEWFQLIESNKERNWEELYRNRWQHDKIVRSTHGVNCTGSCSWNVYVKDGLVTGEIQATDYPQIGGDIPRLEPRGCARGASFSWYLYNPMRVKYPYIRGILLDLWENAKKKNSDPVAAWASIVENKNNRNAYVKSRGKGGFRRADREVVNEIIAASNIYTIKKYGPDRIIGFSPIPAMSQVSYAAGSRYLNLIGGVVMSFYDWYCDLPSASPQVWGEQTDVCESADWYNSGYTVVMGSNVSVTRTPDAHYLKESKHGGTKVVVLSPDFSTVSNTADLWVPVKKGEDGAFWMAVNHVILSEFYHKRKIPYFEEYARKFTDLPCLVVLEKDSTGFRGGKFLRASDVAESASEERAEWKTAVLDEKSGEIMFPKGSMGYRWAEKSTDKQKWRLEHICGVTGREFSPALSMLEGGERVHVSFDVFYGDKSTRKAVLREVPVKEVMINGEKRYAATVFDLLNGQLGVGRGLGGDYPESYKDTESYTPAWQEGITGVKAETVIQVAKEFAGNAEKTNGKSMIIIGAGVNHWFHSDLMYRSAIMGLLLTGSVGVNGGGLAHYVGQEKVAMISSWASIAMAADWQKPPRLQNTPSFWYMHSDQWRYEKSVFEYFDVPDKTKFQESHNADFSAKAVRLGWLPFYPSFRENPLTLAMRKDPVQSLVAKLKSGEMNFAVEEPDRTENHPRVWFIWRANALSSSAKGHEYFMKHVLGASNGLEAREVKKDLRTVSDKEPAPEGKIDLVVDINFRMDTSAMYSDIILPAATWYEKDDLNTTDMHSFVHPLQKAVPPLWESASDWDTFKGIAEKFSDLSALHFDGPVKDLVSVPLMHDTPDEVTQTSVKDWKYGETEPVPGKTMPKFVITERDYGMIYEKFVALGPNAGKQLGAHGVSWDSSEEYSELMSINGKITAAGEDCPSIKEASQAVNAILHMAPEGNGKVAERSFKALGANTGIDFSPLTKGSEKNNMSMEDIVIQPRRIHTSPCWSGIIDKGRPYAPYTINTEFGLPWRTMTGRQHFYLDHEWYQMAGEALPVYKENLAEDSLNETEEIDETAKGLKLNYHTPHGKWHIHSTYYDNLRMLTLSRGGQVIWLNNKDAEGHGIEDNDWVEVNNLNGTVVCRTVVSVRIPRGVCYIYHATERTINVPLSERTKERGGNHNSLTRVRLKPLAMVGGYGQFSYYFNYWGPIGVNRDTYVFVKKLNKVEF</sequence>
<evidence type="ECO:0000256" key="9">
    <source>
        <dbReference type="ARBA" id="ARBA00022723"/>
    </source>
</evidence>
<keyword evidence="13" id="KW-0472">Membrane</keyword>
<dbReference type="EC" id="1.7.5.1" evidence="5"/>
<comment type="cofactor">
    <cofactor evidence="1">
        <name>Mo-bis(molybdopterin guanine dinucleotide)</name>
        <dbReference type="ChEBI" id="CHEBI:60539"/>
    </cofactor>
</comment>
<evidence type="ECO:0000256" key="8">
    <source>
        <dbReference type="ARBA" id="ARBA00022505"/>
    </source>
</evidence>
<dbReference type="GO" id="GO:0046872">
    <property type="term" value="F:metal ion binding"/>
    <property type="evidence" value="ECO:0007669"/>
    <property type="project" value="UniProtKB-KW"/>
</dbReference>
<comment type="cofactor">
    <cofactor evidence="2">
        <name>[4Fe-4S] cluster</name>
        <dbReference type="ChEBI" id="CHEBI:49883"/>
    </cofactor>
</comment>
<evidence type="ECO:0000313" key="17">
    <source>
        <dbReference type="Proteomes" id="UP000002012"/>
    </source>
</evidence>
<dbReference type="HOGENOM" id="CLU_000422_14_1_0"/>
<evidence type="ECO:0000256" key="13">
    <source>
        <dbReference type="ARBA" id="ARBA00023136"/>
    </source>
</evidence>
<dbReference type="GO" id="GO:0005886">
    <property type="term" value="C:plasma membrane"/>
    <property type="evidence" value="ECO:0007669"/>
    <property type="project" value="UniProtKB-SubCell"/>
</dbReference>
<dbReference type="PaxDb" id="522772-Dacet_2070"/>
<dbReference type="InterPro" id="IPR006657">
    <property type="entry name" value="MoPterin_dinucl-bd_dom"/>
</dbReference>
<dbReference type="InterPro" id="IPR027467">
    <property type="entry name" value="MopterinOxRdtase_cofactor_BS"/>
</dbReference>
<dbReference type="InParanoid" id="D4H1S3"/>
<keyword evidence="9" id="KW-0479">Metal-binding</keyword>
<accession>D4H1S3</accession>
<evidence type="ECO:0000256" key="2">
    <source>
        <dbReference type="ARBA" id="ARBA00001966"/>
    </source>
</evidence>
<evidence type="ECO:0000256" key="12">
    <source>
        <dbReference type="ARBA" id="ARBA00023014"/>
    </source>
</evidence>
<keyword evidence="17" id="KW-1185">Reference proteome</keyword>
<dbReference type="GO" id="GO:0043546">
    <property type="term" value="F:molybdopterin cofactor binding"/>
    <property type="evidence" value="ECO:0007669"/>
    <property type="project" value="InterPro"/>
</dbReference>
<dbReference type="PANTHER" id="PTHR43105:SF2">
    <property type="entry name" value="RESPIRATORY NITRATE REDUCTASE 2 ALPHA CHAIN"/>
    <property type="match status" value="1"/>
</dbReference>
<evidence type="ECO:0000256" key="1">
    <source>
        <dbReference type="ARBA" id="ARBA00001942"/>
    </source>
</evidence>
<dbReference type="InterPro" id="IPR037943">
    <property type="entry name" value="MopB_CT_Nitrate-R-NarG-like"/>
</dbReference>
<dbReference type="EMBL" id="CP001968">
    <property type="protein sequence ID" value="ADD68833.1"/>
    <property type="molecule type" value="Genomic_DNA"/>
</dbReference>
<dbReference type="NCBIfam" id="TIGR01580">
    <property type="entry name" value="narG"/>
    <property type="match status" value="1"/>
</dbReference>
<dbReference type="KEGG" id="dap:Dacet_2070"/>
<dbReference type="PROSITE" id="PS00551">
    <property type="entry name" value="MOLYBDOPTERIN_PROK_1"/>
    <property type="match status" value="1"/>
</dbReference>
<dbReference type="InterPro" id="IPR006963">
    <property type="entry name" value="Mopterin_OxRdtase_4Fe-4S_dom"/>
</dbReference>
<dbReference type="GO" id="GO:0045333">
    <property type="term" value="P:cellular respiration"/>
    <property type="evidence" value="ECO:0007669"/>
    <property type="project" value="UniProtKB-ARBA"/>
</dbReference>
<evidence type="ECO:0000256" key="10">
    <source>
        <dbReference type="ARBA" id="ARBA00023002"/>
    </source>
</evidence>
<keyword evidence="7" id="KW-0004">4Fe-4S</keyword>
<evidence type="ECO:0000256" key="14">
    <source>
        <dbReference type="ARBA" id="ARBA00048294"/>
    </source>
</evidence>
<gene>
    <name evidence="16" type="ordered locus">Dacet_2070</name>
</gene>
<evidence type="ECO:0000256" key="6">
    <source>
        <dbReference type="ARBA" id="ARBA00022475"/>
    </source>
</evidence>
<keyword evidence="8" id="KW-0500">Molybdenum</keyword>
<dbReference type="SUPFAM" id="SSF53706">
    <property type="entry name" value="Formate dehydrogenase/DMSO reductase, domains 1-3"/>
    <property type="match status" value="1"/>
</dbReference>
<comment type="similarity">
    <text evidence="4">Belongs to the prokaryotic molybdopterin-containing oxidoreductase family.</text>
</comment>
<keyword evidence="12" id="KW-0411">Iron-sulfur</keyword>
<evidence type="ECO:0000256" key="11">
    <source>
        <dbReference type="ARBA" id="ARBA00023004"/>
    </source>
</evidence>
<dbReference type="RefSeq" id="WP_013011337.1">
    <property type="nucleotide sequence ID" value="NC_013943.1"/>
</dbReference>
<dbReference type="FunCoup" id="D4H1S3">
    <property type="interactions" value="229"/>
</dbReference>
<dbReference type="OrthoDB" id="9810782at2"/>
<dbReference type="PANTHER" id="PTHR43105">
    <property type="entry name" value="RESPIRATORY NITRATE REDUCTASE"/>
    <property type="match status" value="1"/>
</dbReference>
<evidence type="ECO:0000259" key="15">
    <source>
        <dbReference type="PROSITE" id="PS51669"/>
    </source>
</evidence>
<protein>
    <recommendedName>
        <fullName evidence="5">nitrate reductase (quinone)</fullName>
        <ecNumber evidence="5">1.7.5.1</ecNumber>
    </recommendedName>
</protein>
<evidence type="ECO:0000256" key="4">
    <source>
        <dbReference type="ARBA" id="ARBA00010312"/>
    </source>
</evidence>
<comment type="catalytic activity">
    <reaction evidence="14">
        <text>nitrate + a quinol = a quinone + nitrite + H2O</text>
        <dbReference type="Rhea" id="RHEA:56144"/>
        <dbReference type="ChEBI" id="CHEBI:15377"/>
        <dbReference type="ChEBI" id="CHEBI:16301"/>
        <dbReference type="ChEBI" id="CHEBI:17632"/>
        <dbReference type="ChEBI" id="CHEBI:24646"/>
        <dbReference type="ChEBI" id="CHEBI:132124"/>
        <dbReference type="EC" id="1.7.5.1"/>
    </reaction>
</comment>
<dbReference type="SMART" id="SM00926">
    <property type="entry name" value="Molybdop_Fe4S4"/>
    <property type="match status" value="1"/>
</dbReference>
<dbReference type="eggNOG" id="COG5013">
    <property type="taxonomic scope" value="Bacteria"/>
</dbReference>
<dbReference type="AlphaFoldDB" id="D4H1S3"/>
<keyword evidence="10" id="KW-0560">Oxidoreductase</keyword>
<dbReference type="Gene3D" id="3.40.50.12440">
    <property type="match status" value="1"/>
</dbReference>